<dbReference type="SUPFAM" id="SSF46689">
    <property type="entry name" value="Homeodomain-like"/>
    <property type="match status" value="1"/>
</dbReference>
<evidence type="ECO:0000259" key="5">
    <source>
        <dbReference type="PROSITE" id="PS50977"/>
    </source>
</evidence>
<keyword evidence="2 4" id="KW-0238">DNA-binding</keyword>
<accession>A0ABP9R3X9</accession>
<reference evidence="7" key="1">
    <citation type="journal article" date="2019" name="Int. J. Syst. Evol. Microbiol.">
        <title>The Global Catalogue of Microorganisms (GCM) 10K type strain sequencing project: providing services to taxonomists for standard genome sequencing and annotation.</title>
        <authorList>
            <consortium name="The Broad Institute Genomics Platform"/>
            <consortium name="The Broad Institute Genome Sequencing Center for Infectious Disease"/>
            <person name="Wu L."/>
            <person name="Ma J."/>
        </authorList>
    </citation>
    <scope>NUCLEOTIDE SEQUENCE [LARGE SCALE GENOMIC DNA]</scope>
    <source>
        <strain evidence="7">JCM 18303</strain>
    </source>
</reference>
<feature type="domain" description="HTH tetR-type" evidence="5">
    <location>
        <begin position="3"/>
        <end position="63"/>
    </location>
</feature>
<feature type="DNA-binding region" description="H-T-H motif" evidence="4">
    <location>
        <begin position="26"/>
        <end position="45"/>
    </location>
</feature>
<dbReference type="Pfam" id="PF00440">
    <property type="entry name" value="TetR_N"/>
    <property type="match status" value="1"/>
</dbReference>
<dbReference type="RefSeq" id="WP_185060693.1">
    <property type="nucleotide sequence ID" value="NZ_BAABJP010000046.1"/>
</dbReference>
<keyword evidence="3" id="KW-0804">Transcription</keyword>
<sequence>MARVSRSAYLEAALEVLAEAGSEGLTVAELCARLGVTKGSFYHHFTGMPELVSALLRFWADERSQRLIEVSSAEPDPVARYELLLRIAEGLPHGAEAALRAWGRSNPEVHAVVTRVDAARERHIAESMRLFGLSEERAGLRARMAISLLVGVQQRENPVDVVTLRAMLEELNATLPALPGAALSE</sequence>
<dbReference type="PROSITE" id="PS01081">
    <property type="entry name" value="HTH_TETR_1"/>
    <property type="match status" value="1"/>
</dbReference>
<keyword evidence="7" id="KW-1185">Reference proteome</keyword>
<evidence type="ECO:0000313" key="6">
    <source>
        <dbReference type="EMBL" id="GAA5171234.1"/>
    </source>
</evidence>
<keyword evidence="1" id="KW-0805">Transcription regulation</keyword>
<comment type="caution">
    <text evidence="6">The sequence shown here is derived from an EMBL/GenBank/DDBJ whole genome shotgun (WGS) entry which is preliminary data.</text>
</comment>
<dbReference type="InterPro" id="IPR001647">
    <property type="entry name" value="HTH_TetR"/>
</dbReference>
<name>A0ABP9R3X9_9PSEU</name>
<dbReference type="PANTHER" id="PTHR47506">
    <property type="entry name" value="TRANSCRIPTIONAL REGULATORY PROTEIN"/>
    <property type="match status" value="1"/>
</dbReference>
<evidence type="ECO:0000313" key="7">
    <source>
        <dbReference type="Proteomes" id="UP001428817"/>
    </source>
</evidence>
<proteinExistence type="predicted"/>
<dbReference type="InterPro" id="IPR009057">
    <property type="entry name" value="Homeodomain-like_sf"/>
</dbReference>
<organism evidence="6 7">
    <name type="scientific">Pseudonocardia eucalypti</name>
    <dbReference type="NCBI Taxonomy" id="648755"/>
    <lineage>
        <taxon>Bacteria</taxon>
        <taxon>Bacillati</taxon>
        <taxon>Actinomycetota</taxon>
        <taxon>Actinomycetes</taxon>
        <taxon>Pseudonocardiales</taxon>
        <taxon>Pseudonocardiaceae</taxon>
        <taxon>Pseudonocardia</taxon>
    </lineage>
</organism>
<evidence type="ECO:0000256" key="3">
    <source>
        <dbReference type="ARBA" id="ARBA00023163"/>
    </source>
</evidence>
<evidence type="ECO:0000256" key="1">
    <source>
        <dbReference type="ARBA" id="ARBA00023015"/>
    </source>
</evidence>
<dbReference type="InterPro" id="IPR023772">
    <property type="entry name" value="DNA-bd_HTH_TetR-type_CS"/>
</dbReference>
<dbReference type="Gene3D" id="1.10.357.10">
    <property type="entry name" value="Tetracycline Repressor, domain 2"/>
    <property type="match status" value="1"/>
</dbReference>
<dbReference type="EMBL" id="BAABJP010000046">
    <property type="protein sequence ID" value="GAA5171234.1"/>
    <property type="molecule type" value="Genomic_DNA"/>
</dbReference>
<dbReference type="PANTHER" id="PTHR47506:SF1">
    <property type="entry name" value="HTH-TYPE TRANSCRIPTIONAL REGULATOR YJDC"/>
    <property type="match status" value="1"/>
</dbReference>
<protein>
    <submittedName>
        <fullName evidence="6">TetR/AcrR family transcriptional regulator</fullName>
    </submittedName>
</protein>
<dbReference type="PROSITE" id="PS50977">
    <property type="entry name" value="HTH_TETR_2"/>
    <property type="match status" value="1"/>
</dbReference>
<evidence type="ECO:0000256" key="4">
    <source>
        <dbReference type="PROSITE-ProRule" id="PRU00335"/>
    </source>
</evidence>
<dbReference type="Proteomes" id="UP001428817">
    <property type="component" value="Unassembled WGS sequence"/>
</dbReference>
<evidence type="ECO:0000256" key="2">
    <source>
        <dbReference type="ARBA" id="ARBA00023125"/>
    </source>
</evidence>
<gene>
    <name evidence="6" type="ORF">GCM10023321_69540</name>
</gene>
<dbReference type="PRINTS" id="PR00455">
    <property type="entry name" value="HTHTETR"/>
</dbReference>